<feature type="non-terminal residue" evidence="7">
    <location>
        <position position="99"/>
    </location>
</feature>
<reference evidence="7" key="1">
    <citation type="submission" date="2013-08" db="EMBL/GenBank/DDBJ databases">
        <authorList>
            <person name="Mendez C."/>
            <person name="Richter M."/>
            <person name="Ferrer M."/>
            <person name="Sanchez J."/>
        </authorList>
    </citation>
    <scope>NUCLEOTIDE SEQUENCE</scope>
</reference>
<dbReference type="Gene3D" id="3.40.50.920">
    <property type="match status" value="1"/>
</dbReference>
<evidence type="ECO:0000256" key="2">
    <source>
        <dbReference type="ARBA" id="ARBA00022723"/>
    </source>
</evidence>
<evidence type="ECO:0000259" key="6">
    <source>
        <dbReference type="Pfam" id="PF17147"/>
    </source>
</evidence>
<sequence length="99" mass="10405">MGVLTVRLYRPFPAAELLAALPATATRVAVMDRTKEPGSLGEPLFMDVLGALAEAQTHAERGPIPMVIGGRYGLSSKEFTPGMVAGVFGGAWAGSHPRR</sequence>
<evidence type="ECO:0000256" key="5">
    <source>
        <dbReference type="ARBA" id="ARBA00023014"/>
    </source>
</evidence>
<dbReference type="AlphaFoldDB" id="T1A7T7"/>
<protein>
    <submittedName>
        <fullName evidence="7">Pyruvate flavodoxin/ferredoxin oxidoreductase</fullName>
    </submittedName>
</protein>
<keyword evidence="1" id="KW-0004">4Fe-4S</keyword>
<reference evidence="7" key="2">
    <citation type="journal article" date="2014" name="ISME J.">
        <title>Microbial stratification in low pH oxic and suboxic macroscopic growths along an acid mine drainage.</title>
        <authorList>
            <person name="Mendez-Garcia C."/>
            <person name="Mesa V."/>
            <person name="Sprenger R.R."/>
            <person name="Richter M."/>
            <person name="Diez M.S."/>
            <person name="Solano J."/>
            <person name="Bargiela R."/>
            <person name="Golyshina O.V."/>
            <person name="Manteca A."/>
            <person name="Ramos J.L."/>
            <person name="Gallego J.R."/>
            <person name="Llorente I."/>
            <person name="Martins Dos Santos V.A."/>
            <person name="Jensen O.N."/>
            <person name="Pelaez A.I."/>
            <person name="Sanchez J."/>
            <person name="Ferrer M."/>
        </authorList>
    </citation>
    <scope>NUCLEOTIDE SEQUENCE</scope>
</reference>
<dbReference type="GO" id="GO:0016491">
    <property type="term" value="F:oxidoreductase activity"/>
    <property type="evidence" value="ECO:0007669"/>
    <property type="project" value="UniProtKB-KW"/>
</dbReference>
<keyword evidence="2" id="KW-0479">Metal-binding</keyword>
<dbReference type="Pfam" id="PF17147">
    <property type="entry name" value="PFOR_II"/>
    <property type="match status" value="1"/>
</dbReference>
<keyword evidence="5" id="KW-0411">Iron-sulfur</keyword>
<dbReference type="InterPro" id="IPR009014">
    <property type="entry name" value="Transketo_C/PFOR_II"/>
</dbReference>
<keyword evidence="4" id="KW-0408">Iron</keyword>
<comment type="caution">
    <text evidence="7">The sequence shown here is derived from an EMBL/GenBank/DDBJ whole genome shotgun (WGS) entry which is preliminary data.</text>
</comment>
<dbReference type="GO" id="GO:0006979">
    <property type="term" value="P:response to oxidative stress"/>
    <property type="evidence" value="ECO:0007669"/>
    <property type="project" value="TreeGrafter"/>
</dbReference>
<evidence type="ECO:0000313" key="7">
    <source>
        <dbReference type="EMBL" id="EQD36964.1"/>
    </source>
</evidence>
<evidence type="ECO:0000256" key="3">
    <source>
        <dbReference type="ARBA" id="ARBA00023002"/>
    </source>
</evidence>
<dbReference type="InterPro" id="IPR050722">
    <property type="entry name" value="Pyruvate:ferred/Flavod_OxRd"/>
</dbReference>
<accession>T1A7T7</accession>
<dbReference type="InterPro" id="IPR033412">
    <property type="entry name" value="PFOR_II"/>
</dbReference>
<keyword evidence="3" id="KW-0560">Oxidoreductase</keyword>
<feature type="domain" description="Pyruvate:ferredoxin oxidoreductase core" evidence="6">
    <location>
        <begin position="1"/>
        <end position="55"/>
    </location>
</feature>
<dbReference type="GO" id="GO:0046872">
    <property type="term" value="F:metal ion binding"/>
    <property type="evidence" value="ECO:0007669"/>
    <property type="project" value="UniProtKB-KW"/>
</dbReference>
<proteinExistence type="predicted"/>
<gene>
    <name evidence="7" type="ORF">B1B_16312</name>
</gene>
<evidence type="ECO:0000256" key="1">
    <source>
        <dbReference type="ARBA" id="ARBA00022485"/>
    </source>
</evidence>
<dbReference type="FunFam" id="3.40.50.920:FF:000007">
    <property type="entry name" value="Pyruvate:ferredoxin (Flavodoxin) oxidoreductase"/>
    <property type="match status" value="1"/>
</dbReference>
<name>T1A7T7_9ZZZZ</name>
<dbReference type="EMBL" id="AUZY01010848">
    <property type="protein sequence ID" value="EQD36964.1"/>
    <property type="molecule type" value="Genomic_DNA"/>
</dbReference>
<keyword evidence="7" id="KW-0670">Pyruvate</keyword>
<dbReference type="PANTHER" id="PTHR32154:SF0">
    <property type="entry name" value="PYRUVATE-FLAVODOXIN OXIDOREDUCTASE-RELATED"/>
    <property type="match status" value="1"/>
</dbReference>
<organism evidence="7">
    <name type="scientific">mine drainage metagenome</name>
    <dbReference type="NCBI Taxonomy" id="410659"/>
    <lineage>
        <taxon>unclassified sequences</taxon>
        <taxon>metagenomes</taxon>
        <taxon>ecological metagenomes</taxon>
    </lineage>
</organism>
<evidence type="ECO:0000256" key="4">
    <source>
        <dbReference type="ARBA" id="ARBA00023004"/>
    </source>
</evidence>
<dbReference type="PANTHER" id="PTHR32154">
    <property type="entry name" value="PYRUVATE-FLAVODOXIN OXIDOREDUCTASE-RELATED"/>
    <property type="match status" value="1"/>
</dbReference>
<dbReference type="GO" id="GO:0051539">
    <property type="term" value="F:4 iron, 4 sulfur cluster binding"/>
    <property type="evidence" value="ECO:0007669"/>
    <property type="project" value="UniProtKB-KW"/>
</dbReference>
<dbReference type="SUPFAM" id="SSF52922">
    <property type="entry name" value="TK C-terminal domain-like"/>
    <property type="match status" value="1"/>
</dbReference>